<comment type="caution">
    <text evidence="2">The sequence shown here is derived from an EMBL/GenBank/DDBJ whole genome shotgun (WGS) entry which is preliminary data.</text>
</comment>
<keyword evidence="2" id="KW-0489">Methyltransferase</keyword>
<dbReference type="Proteomes" id="UP001155010">
    <property type="component" value="Unassembled WGS sequence"/>
</dbReference>
<dbReference type="SUPFAM" id="SSF53335">
    <property type="entry name" value="S-adenosyl-L-methionine-dependent methyltransferases"/>
    <property type="match status" value="1"/>
</dbReference>
<organism evidence="2 3">
    <name type="scientific">Salinibacter ruber</name>
    <dbReference type="NCBI Taxonomy" id="146919"/>
    <lineage>
        <taxon>Bacteria</taxon>
        <taxon>Pseudomonadati</taxon>
        <taxon>Rhodothermota</taxon>
        <taxon>Rhodothermia</taxon>
        <taxon>Rhodothermales</taxon>
        <taxon>Salinibacteraceae</taxon>
        <taxon>Salinibacter</taxon>
    </lineage>
</organism>
<dbReference type="InterPro" id="IPR013216">
    <property type="entry name" value="Methyltransf_11"/>
</dbReference>
<dbReference type="GO" id="GO:0008757">
    <property type="term" value="F:S-adenosylmethionine-dependent methyltransferase activity"/>
    <property type="evidence" value="ECO:0007669"/>
    <property type="project" value="InterPro"/>
</dbReference>
<dbReference type="EMBL" id="JANUBB010000009">
    <property type="protein sequence ID" value="MCS3952397.1"/>
    <property type="molecule type" value="Genomic_DNA"/>
</dbReference>
<name>A0A9X2U9K7_9BACT</name>
<sequence>MNHFDKYEEKGPYHWKALYGEGWMRSSPRLHARYDIPIRLLSSRLNLENSTGLDVGCGDGVLLYKIRKLGGDIVGLDTSETGLQLAKEQLETRGVLSTRLINSSCYEMPFDDGRFDYVTSVELIEHLQDVNRFLGEVRRILRPGGWFVCTTPNRKENQAPDTVRDPFHVHEFSPAELSKTLSKVFKTTEVYGAYPSALDKLYVRNKRLECSDKVARLVFRAFSFLFFNPYVERLDDKPTTSNSLLVSVSKQ</sequence>
<proteinExistence type="predicted"/>
<gene>
    <name evidence="2" type="ORF">GGP83_002364</name>
</gene>
<evidence type="ECO:0000313" key="3">
    <source>
        <dbReference type="Proteomes" id="UP001155010"/>
    </source>
</evidence>
<dbReference type="Pfam" id="PF08241">
    <property type="entry name" value="Methyltransf_11"/>
    <property type="match status" value="1"/>
</dbReference>
<evidence type="ECO:0000259" key="1">
    <source>
        <dbReference type="Pfam" id="PF08241"/>
    </source>
</evidence>
<accession>A0A9X2U9K7</accession>
<dbReference type="CDD" id="cd02440">
    <property type="entry name" value="AdoMet_MTases"/>
    <property type="match status" value="1"/>
</dbReference>
<dbReference type="PANTHER" id="PTHR43591">
    <property type="entry name" value="METHYLTRANSFERASE"/>
    <property type="match status" value="1"/>
</dbReference>
<protein>
    <submittedName>
        <fullName evidence="2">2-polyprenyl-3-methyl-5-hydroxy-6-metoxy-1, 4-benzoquinol methylase</fullName>
    </submittedName>
</protein>
<dbReference type="InterPro" id="IPR029063">
    <property type="entry name" value="SAM-dependent_MTases_sf"/>
</dbReference>
<keyword evidence="2" id="KW-0808">Transferase</keyword>
<dbReference type="GO" id="GO:0032259">
    <property type="term" value="P:methylation"/>
    <property type="evidence" value="ECO:0007669"/>
    <property type="project" value="UniProtKB-KW"/>
</dbReference>
<dbReference type="AlphaFoldDB" id="A0A9X2U9K7"/>
<dbReference type="Gene3D" id="3.40.50.150">
    <property type="entry name" value="Vaccinia Virus protein VP39"/>
    <property type="match status" value="1"/>
</dbReference>
<reference evidence="2" key="1">
    <citation type="submission" date="2022-08" db="EMBL/GenBank/DDBJ databases">
        <title>Genomic Encyclopedia of Type Strains, Phase V (KMG-V): Genome sequencing to study the core and pangenomes of soil and plant-associated prokaryotes.</title>
        <authorList>
            <person name="Whitman W."/>
        </authorList>
    </citation>
    <scope>NUCLEOTIDE SEQUENCE</scope>
    <source>
        <strain evidence="2">SP2017</strain>
    </source>
</reference>
<evidence type="ECO:0000313" key="2">
    <source>
        <dbReference type="EMBL" id="MCS3952397.1"/>
    </source>
</evidence>
<feature type="domain" description="Methyltransferase type 11" evidence="1">
    <location>
        <begin position="53"/>
        <end position="149"/>
    </location>
</feature>
<dbReference type="RefSeq" id="WP_259082126.1">
    <property type="nucleotide sequence ID" value="NZ_JANTZN010000009.1"/>
</dbReference>